<comment type="caution">
    <text evidence="3">The sequence shown here is derived from an EMBL/GenBank/DDBJ whole genome shotgun (WGS) entry which is preliminary data.</text>
</comment>
<dbReference type="AlphaFoldDB" id="A0A9Q3H2U8"/>
<evidence type="ECO:0000256" key="1">
    <source>
        <dbReference type="SAM" id="MobiDB-lite"/>
    </source>
</evidence>
<accession>A0A9Q3H2U8</accession>
<keyword evidence="4" id="KW-1185">Reference proteome</keyword>
<evidence type="ECO:0000313" key="4">
    <source>
        <dbReference type="Proteomes" id="UP000765509"/>
    </source>
</evidence>
<evidence type="ECO:0000313" key="3">
    <source>
        <dbReference type="EMBL" id="MBW0487375.1"/>
    </source>
</evidence>
<feature type="region of interest" description="Disordered" evidence="1">
    <location>
        <begin position="464"/>
        <end position="498"/>
    </location>
</feature>
<evidence type="ECO:0000256" key="2">
    <source>
        <dbReference type="SAM" id="SignalP"/>
    </source>
</evidence>
<feature type="compositionally biased region" description="Basic and acidic residues" evidence="1">
    <location>
        <begin position="488"/>
        <end position="498"/>
    </location>
</feature>
<reference evidence="3" key="1">
    <citation type="submission" date="2021-03" db="EMBL/GenBank/DDBJ databases">
        <title>Draft genome sequence of rust myrtle Austropuccinia psidii MF-1, a brazilian biotype.</title>
        <authorList>
            <person name="Quecine M.C."/>
            <person name="Pachon D.M.R."/>
            <person name="Bonatelli M.L."/>
            <person name="Correr F.H."/>
            <person name="Franceschini L.M."/>
            <person name="Leite T.F."/>
            <person name="Margarido G.R.A."/>
            <person name="Almeida C.A."/>
            <person name="Ferrarezi J.A."/>
            <person name="Labate C.A."/>
        </authorList>
    </citation>
    <scope>NUCLEOTIDE SEQUENCE</scope>
    <source>
        <strain evidence="3">MF-1</strain>
    </source>
</reference>
<feature type="signal peptide" evidence="2">
    <location>
        <begin position="1"/>
        <end position="30"/>
    </location>
</feature>
<sequence>MPAFKTQRGLNSLLVCWGVSIICVLQMVAAELDLESLEDVFHEGYYDTVHAAQSTFNPYSTLKIEEAARKSHPISEDQPVVSTQELDASKGHFLAQSSQLPFSQESESSFRTSQSSLNHFRSHDGPHSFSEPKLTFLAGISEPAQILTKKSWRQSKRRPKEPQETEKLPDLSVIYANTFVLMGEKIPSILREGEAPIENGQVFRKMFQDLNQEFLEKTQKQIVKEGFVYFQYPNMSRKCEDLFTGIGTLNHELMEILSCDNDISLRDEEVDKFKKYLRDWFTLLFEEGPSFTSKSLYLDDEFRENLSKYLQGHVPQSSLNPIPVRHKFKNFHREAQTNVSGTGLLAAQVSVDILIDYYKTENEEKFESLFETKLTFLSCLNKIWTRRHYSSKGHWKSQSDEWLKKSSLFPWNQGGKYQYAPELRKLIMNTRYRKNAFPFYKTKKSFSESIGEASTEVAKVESKAKRAWSKTRQDQVNNQKHRKQKRSCSKEPTWREMK</sequence>
<gene>
    <name evidence="3" type="ORF">O181_027090</name>
</gene>
<organism evidence="3 4">
    <name type="scientific">Austropuccinia psidii MF-1</name>
    <dbReference type="NCBI Taxonomy" id="1389203"/>
    <lineage>
        <taxon>Eukaryota</taxon>
        <taxon>Fungi</taxon>
        <taxon>Dikarya</taxon>
        <taxon>Basidiomycota</taxon>
        <taxon>Pucciniomycotina</taxon>
        <taxon>Pucciniomycetes</taxon>
        <taxon>Pucciniales</taxon>
        <taxon>Sphaerophragmiaceae</taxon>
        <taxon>Austropuccinia</taxon>
    </lineage>
</organism>
<dbReference type="EMBL" id="AVOT02009104">
    <property type="protein sequence ID" value="MBW0487375.1"/>
    <property type="molecule type" value="Genomic_DNA"/>
</dbReference>
<feature type="chain" id="PRO_5040183858" evidence="2">
    <location>
        <begin position="31"/>
        <end position="498"/>
    </location>
</feature>
<keyword evidence="2" id="KW-0732">Signal</keyword>
<protein>
    <submittedName>
        <fullName evidence="3">Uncharacterized protein</fullName>
    </submittedName>
</protein>
<dbReference type="Proteomes" id="UP000765509">
    <property type="component" value="Unassembled WGS sequence"/>
</dbReference>
<name>A0A9Q3H2U8_9BASI</name>
<proteinExistence type="predicted"/>